<gene>
    <name evidence="2" type="ORF">MNOR_LOCUS22096</name>
</gene>
<feature type="region of interest" description="Disordered" evidence="1">
    <location>
        <begin position="1"/>
        <end position="29"/>
    </location>
</feature>
<name>A0AAV2RAZ2_MEGNR</name>
<protein>
    <submittedName>
        <fullName evidence="2">Uncharacterized protein</fullName>
    </submittedName>
</protein>
<comment type="caution">
    <text evidence="2">The sequence shown here is derived from an EMBL/GenBank/DDBJ whole genome shotgun (WGS) entry which is preliminary data.</text>
</comment>
<accession>A0AAV2RAZ2</accession>
<evidence type="ECO:0000313" key="3">
    <source>
        <dbReference type="Proteomes" id="UP001497623"/>
    </source>
</evidence>
<feature type="compositionally biased region" description="Basic residues" evidence="1">
    <location>
        <begin position="11"/>
        <end position="26"/>
    </location>
</feature>
<dbReference type="EMBL" id="CAXKWB010018316">
    <property type="protein sequence ID" value="CAL4120696.1"/>
    <property type="molecule type" value="Genomic_DNA"/>
</dbReference>
<sequence>MGRHSKDLKSYRKKINRKRGRPCKKTPAKESKCHISDTQIKFGSTALGKICNVGENNKIYKKKGWGEFQLIFGNRIPDKSEPSDIGRKMKYTYLSVALQQDNVSVLEQKLEHLQLKPKKQTEFTATGSGDCNKENVLNKCSVCGYKLTDYITML</sequence>
<dbReference type="Proteomes" id="UP001497623">
    <property type="component" value="Unassembled WGS sequence"/>
</dbReference>
<evidence type="ECO:0000313" key="2">
    <source>
        <dbReference type="EMBL" id="CAL4120696.1"/>
    </source>
</evidence>
<organism evidence="2 3">
    <name type="scientific">Meganyctiphanes norvegica</name>
    <name type="common">Northern krill</name>
    <name type="synonym">Thysanopoda norvegica</name>
    <dbReference type="NCBI Taxonomy" id="48144"/>
    <lineage>
        <taxon>Eukaryota</taxon>
        <taxon>Metazoa</taxon>
        <taxon>Ecdysozoa</taxon>
        <taxon>Arthropoda</taxon>
        <taxon>Crustacea</taxon>
        <taxon>Multicrustacea</taxon>
        <taxon>Malacostraca</taxon>
        <taxon>Eumalacostraca</taxon>
        <taxon>Eucarida</taxon>
        <taxon>Euphausiacea</taxon>
        <taxon>Euphausiidae</taxon>
        <taxon>Meganyctiphanes</taxon>
    </lineage>
</organism>
<reference evidence="2 3" key="1">
    <citation type="submission" date="2024-05" db="EMBL/GenBank/DDBJ databases">
        <authorList>
            <person name="Wallberg A."/>
        </authorList>
    </citation>
    <scope>NUCLEOTIDE SEQUENCE [LARGE SCALE GENOMIC DNA]</scope>
</reference>
<dbReference type="AlphaFoldDB" id="A0AAV2RAZ2"/>
<evidence type="ECO:0000256" key="1">
    <source>
        <dbReference type="SAM" id="MobiDB-lite"/>
    </source>
</evidence>
<proteinExistence type="predicted"/>
<feature type="compositionally biased region" description="Basic and acidic residues" evidence="1">
    <location>
        <begin position="1"/>
        <end position="10"/>
    </location>
</feature>
<keyword evidence="3" id="KW-1185">Reference proteome</keyword>